<dbReference type="Proteomes" id="UP001732700">
    <property type="component" value="Chromosome 6C"/>
</dbReference>
<sequence length="1034" mass="114507">MPTQPVHSASQARPLPLPFFGPSTPSLTESQTRARNRLGSRNPLRVDPTRHRPTPASRVRTCPRRNETPHATRPVPFPLYLGLRKSAVRTAPPTQTTAACVSLLAPPKFPSRGPALPESTPPILVGILEPSRRPAGRPSMDAAAGDAGERGRSWYLSKEEIERGSPSRRDGVAAAKEAQLRATYSSFIRDVGLRLRLPQITIATGIVLCHRFYLHQSHAKNEWQTVATVCVFLASKIEDTPCQLDRVVIASHETMYKKNPVAARRISQKGILEKRKALILVGEALLLSTIRYDFNIQHPYEPLKVALKNLGISQKEVKQAAINLINDTLRTTLVVQFKPHYIAAGSLSLAARFHNVRLPTEKGKIWWHQFDVAPKLLEAAIQQMKELFLKRNPLPTSPAIQLTAAQTPLEKQQIQTPVEKQQIQTLVEKQQIHTLVEKQQIQSPVEKQQIHAPVDKQQIQTPVEKQQIDAPVDKQQIQTPVVKQQIQTPVVKQEMQTLLEKQQIISTTSAIRPIPAQTQVEKQQTRSMAPAVRPIPAQTLAEKQQKISKTPAIRPVPARTPVEKQQIISMTPAIRPTSAQPPVEKQQIISTTPAIWPTSAQPPVEKQQIISTTTAIQPTSAQPPVEKQQLISFPKPVLKYTYSRRGLERPAAAPIPSPTLVEKQEIIRTVDPVPGQQHSTRGGVSRPTTATATTLTTAPVKKQKIRSTPDSVLGHTQSLVVGAMPTKTPARASSPVRNQQIISTQDSVLRHTHSSAEGERRPAPAPAPVRARTPVRKQQIISTQVPVLRNTQPSAECERRSTTAPARPLVRKQQIISTPDSLLRHTNHSVGGERKPTTAPGPARARTPVRKQQKLSSTQVSALRHTQPSVEGERSATAPARSPVRKEQIISTPDSVLRHTNPSQRGLTSNNFDRHASSMRVDSSVHQDSTGSPARNEVRKPLRMHVDHRLSETAKDGRPLTLRAALRADHVYHVRSGPEDVNMTRVSNLVSKKRKIQEGGEHPSLVNKPDGDAWTRPRIRSVIVAPPSWKKQKF</sequence>
<reference evidence="1" key="1">
    <citation type="submission" date="2021-05" db="EMBL/GenBank/DDBJ databases">
        <authorList>
            <person name="Scholz U."/>
            <person name="Mascher M."/>
            <person name="Fiebig A."/>
        </authorList>
    </citation>
    <scope>NUCLEOTIDE SEQUENCE [LARGE SCALE GENOMIC DNA]</scope>
</reference>
<protein>
    <submittedName>
        <fullName evidence="1">Uncharacterized protein</fullName>
    </submittedName>
</protein>
<accession>A0ACD5Z999</accession>
<dbReference type="EnsemblPlants" id="AVESA.00010b.r2.6CG1117890.5">
    <property type="protein sequence ID" value="AVESA.00010b.r2.6CG1117890.5.CDS"/>
    <property type="gene ID" value="AVESA.00010b.r2.6CG1117890"/>
</dbReference>
<name>A0ACD5Z999_AVESA</name>
<keyword evidence="2" id="KW-1185">Reference proteome</keyword>
<evidence type="ECO:0000313" key="1">
    <source>
        <dbReference type="EnsemblPlants" id="AVESA.00010b.r2.6CG1117890.5.CDS"/>
    </source>
</evidence>
<evidence type="ECO:0000313" key="2">
    <source>
        <dbReference type="Proteomes" id="UP001732700"/>
    </source>
</evidence>
<reference evidence="1" key="2">
    <citation type="submission" date="2025-09" db="UniProtKB">
        <authorList>
            <consortium name="EnsemblPlants"/>
        </authorList>
    </citation>
    <scope>IDENTIFICATION</scope>
</reference>
<proteinExistence type="predicted"/>
<organism evidence="1 2">
    <name type="scientific">Avena sativa</name>
    <name type="common">Oat</name>
    <dbReference type="NCBI Taxonomy" id="4498"/>
    <lineage>
        <taxon>Eukaryota</taxon>
        <taxon>Viridiplantae</taxon>
        <taxon>Streptophyta</taxon>
        <taxon>Embryophyta</taxon>
        <taxon>Tracheophyta</taxon>
        <taxon>Spermatophyta</taxon>
        <taxon>Magnoliopsida</taxon>
        <taxon>Liliopsida</taxon>
        <taxon>Poales</taxon>
        <taxon>Poaceae</taxon>
        <taxon>BOP clade</taxon>
        <taxon>Pooideae</taxon>
        <taxon>Poodae</taxon>
        <taxon>Poeae</taxon>
        <taxon>Poeae Chloroplast Group 1 (Aveneae type)</taxon>
        <taxon>Aveninae</taxon>
        <taxon>Avena</taxon>
    </lineage>
</organism>